<name>A0A1G8PMI6_9GAMM</name>
<dbReference type="GO" id="GO:0006282">
    <property type="term" value="P:regulation of DNA repair"/>
    <property type="evidence" value="ECO:0007669"/>
    <property type="project" value="UniProtKB-UniRule"/>
</dbReference>
<reference evidence="10" key="1">
    <citation type="submission" date="2016-10" db="EMBL/GenBank/DDBJ databases">
        <authorList>
            <person name="Varghese N."/>
            <person name="Submissions S."/>
        </authorList>
    </citation>
    <scope>NUCLEOTIDE SEQUENCE [LARGE SCALE GENOMIC DNA]</scope>
    <source>
        <strain evidence="10">DSM 23317</strain>
    </source>
</reference>
<evidence type="ECO:0000256" key="5">
    <source>
        <dbReference type="HAMAP-Rule" id="MF_01114"/>
    </source>
</evidence>
<dbReference type="InterPro" id="IPR053925">
    <property type="entry name" value="RecX_HTH_3rd"/>
</dbReference>
<comment type="similarity">
    <text evidence="2 5">Belongs to the RecX family.</text>
</comment>
<proteinExistence type="inferred from homology"/>
<accession>A0A1G8PMI6</accession>
<keyword evidence="4 5" id="KW-0963">Cytoplasm</keyword>
<dbReference type="Pfam" id="PF21982">
    <property type="entry name" value="RecX_HTH1"/>
    <property type="match status" value="1"/>
</dbReference>
<dbReference type="AlphaFoldDB" id="A0A1G8PMI6"/>
<dbReference type="InterPro" id="IPR003783">
    <property type="entry name" value="Regulatory_RecX"/>
</dbReference>
<dbReference type="RefSeq" id="WP_425431720.1">
    <property type="nucleotide sequence ID" value="NZ_FNEM01000004.1"/>
</dbReference>
<protein>
    <recommendedName>
        <fullName evidence="3 5">Regulatory protein RecX</fullName>
    </recommendedName>
</protein>
<evidence type="ECO:0000256" key="2">
    <source>
        <dbReference type="ARBA" id="ARBA00009695"/>
    </source>
</evidence>
<evidence type="ECO:0000259" key="8">
    <source>
        <dbReference type="Pfam" id="PF21982"/>
    </source>
</evidence>
<organism evidence="9 10">
    <name type="scientific">Ferrimonas sediminum</name>
    <dbReference type="NCBI Taxonomy" id="718193"/>
    <lineage>
        <taxon>Bacteria</taxon>
        <taxon>Pseudomonadati</taxon>
        <taxon>Pseudomonadota</taxon>
        <taxon>Gammaproteobacteria</taxon>
        <taxon>Alteromonadales</taxon>
        <taxon>Ferrimonadaceae</taxon>
        <taxon>Ferrimonas</taxon>
    </lineage>
</organism>
<feature type="domain" description="RecX second three-helical" evidence="6">
    <location>
        <begin position="42"/>
        <end position="82"/>
    </location>
</feature>
<feature type="domain" description="RecX third three-helical" evidence="7">
    <location>
        <begin position="88"/>
        <end position="132"/>
    </location>
</feature>
<evidence type="ECO:0000256" key="3">
    <source>
        <dbReference type="ARBA" id="ARBA00018111"/>
    </source>
</evidence>
<dbReference type="PANTHER" id="PTHR33602:SF1">
    <property type="entry name" value="REGULATORY PROTEIN RECX FAMILY PROTEIN"/>
    <property type="match status" value="1"/>
</dbReference>
<comment type="function">
    <text evidence="5">Modulates RecA activity.</text>
</comment>
<dbReference type="Proteomes" id="UP000199527">
    <property type="component" value="Unassembled WGS sequence"/>
</dbReference>
<evidence type="ECO:0000256" key="1">
    <source>
        <dbReference type="ARBA" id="ARBA00004496"/>
    </source>
</evidence>
<evidence type="ECO:0000256" key="4">
    <source>
        <dbReference type="ARBA" id="ARBA00022490"/>
    </source>
</evidence>
<keyword evidence="10" id="KW-1185">Reference proteome</keyword>
<dbReference type="Gene3D" id="1.10.10.10">
    <property type="entry name" value="Winged helix-like DNA-binding domain superfamily/Winged helix DNA-binding domain"/>
    <property type="match status" value="3"/>
</dbReference>
<sequence>MGLLSRRDHSKAELVQKLRQRGFSVSEDAPLLDQLQDWGYLDDTRFAMGYVRSRFHRGVGPNRLRQELRTKGVGSSLIEAALQQQELDWWAACLTVAERRYHRNDIEQYASRQKAYRFLMGRGFESEQIQFAFDELRQHG</sequence>
<dbReference type="EMBL" id="FNEM01000004">
    <property type="protein sequence ID" value="SDI93050.1"/>
    <property type="molecule type" value="Genomic_DNA"/>
</dbReference>
<feature type="domain" description="RecX first three-helical" evidence="8">
    <location>
        <begin position="2"/>
        <end position="24"/>
    </location>
</feature>
<dbReference type="GO" id="GO:0005737">
    <property type="term" value="C:cytoplasm"/>
    <property type="evidence" value="ECO:0007669"/>
    <property type="project" value="UniProtKB-SubCell"/>
</dbReference>
<evidence type="ECO:0000259" key="6">
    <source>
        <dbReference type="Pfam" id="PF02631"/>
    </source>
</evidence>
<dbReference type="Pfam" id="PF21981">
    <property type="entry name" value="RecX_HTH3"/>
    <property type="match status" value="1"/>
</dbReference>
<evidence type="ECO:0000313" key="10">
    <source>
        <dbReference type="Proteomes" id="UP000199527"/>
    </source>
</evidence>
<evidence type="ECO:0000259" key="7">
    <source>
        <dbReference type="Pfam" id="PF21981"/>
    </source>
</evidence>
<dbReference type="InterPro" id="IPR053924">
    <property type="entry name" value="RecX_HTH_2nd"/>
</dbReference>
<dbReference type="HAMAP" id="MF_01114">
    <property type="entry name" value="RecX"/>
    <property type="match status" value="1"/>
</dbReference>
<dbReference type="PANTHER" id="PTHR33602">
    <property type="entry name" value="REGULATORY PROTEIN RECX FAMILY PROTEIN"/>
    <property type="match status" value="1"/>
</dbReference>
<gene>
    <name evidence="5" type="primary">recX</name>
    <name evidence="9" type="ORF">SAMN04488540_1046</name>
</gene>
<dbReference type="InterPro" id="IPR053926">
    <property type="entry name" value="RecX_HTH_1st"/>
</dbReference>
<dbReference type="InterPro" id="IPR036388">
    <property type="entry name" value="WH-like_DNA-bd_sf"/>
</dbReference>
<dbReference type="Pfam" id="PF02631">
    <property type="entry name" value="RecX_HTH2"/>
    <property type="match status" value="1"/>
</dbReference>
<evidence type="ECO:0000313" key="9">
    <source>
        <dbReference type="EMBL" id="SDI93050.1"/>
    </source>
</evidence>
<comment type="subcellular location">
    <subcellularLocation>
        <location evidence="1 5">Cytoplasm</location>
    </subcellularLocation>
</comment>